<dbReference type="SUPFAM" id="SSF47769">
    <property type="entry name" value="SAM/Pointed domain"/>
    <property type="match status" value="1"/>
</dbReference>
<evidence type="ECO:0000256" key="3">
    <source>
        <dbReference type="ARBA" id="ARBA00023125"/>
    </source>
</evidence>
<keyword evidence="4 5" id="KW-0539">Nucleus</keyword>
<comment type="subcellular location">
    <subcellularLocation>
        <location evidence="1 5">Nucleus</location>
    </subcellularLocation>
</comment>
<evidence type="ECO:0000256" key="1">
    <source>
        <dbReference type="ARBA" id="ARBA00004123"/>
    </source>
</evidence>
<evidence type="ECO:0000256" key="4">
    <source>
        <dbReference type="ARBA" id="ARBA00023242"/>
    </source>
</evidence>
<dbReference type="InterPro" id="IPR000418">
    <property type="entry name" value="Ets_dom"/>
</dbReference>
<evidence type="ECO:0000313" key="9">
    <source>
        <dbReference type="EMBL" id="JAG17567.1"/>
    </source>
</evidence>
<feature type="domain" description="PNT" evidence="8">
    <location>
        <begin position="155"/>
        <end position="239"/>
    </location>
</feature>
<reference evidence="10" key="2">
    <citation type="submission" date="2014-07" db="EMBL/GenBank/DDBJ databases">
        <authorList>
            <person name="Hull J."/>
        </authorList>
    </citation>
    <scope>NUCLEOTIDE SEQUENCE</scope>
</reference>
<dbReference type="Gene3D" id="1.10.10.10">
    <property type="entry name" value="Winged helix-like DNA-binding domain superfamily/Winged helix DNA-binding domain"/>
    <property type="match status" value="1"/>
</dbReference>
<evidence type="ECO:0000259" key="7">
    <source>
        <dbReference type="PROSITE" id="PS50061"/>
    </source>
</evidence>
<comment type="similarity">
    <text evidence="2 5">Belongs to the ETS family.</text>
</comment>
<dbReference type="GO" id="GO:0030154">
    <property type="term" value="P:cell differentiation"/>
    <property type="evidence" value="ECO:0007669"/>
    <property type="project" value="TreeGrafter"/>
</dbReference>
<evidence type="ECO:0000259" key="8">
    <source>
        <dbReference type="PROSITE" id="PS51433"/>
    </source>
</evidence>
<dbReference type="PROSITE" id="PS00345">
    <property type="entry name" value="ETS_DOMAIN_1"/>
    <property type="match status" value="1"/>
</dbReference>
<dbReference type="Gene3D" id="1.10.150.50">
    <property type="entry name" value="Transcription Factor, Ets-1"/>
    <property type="match status" value="1"/>
</dbReference>
<feature type="compositionally biased region" description="Low complexity" evidence="6">
    <location>
        <begin position="253"/>
        <end position="265"/>
    </location>
</feature>
<dbReference type="Pfam" id="PF02198">
    <property type="entry name" value="SAM_PNT"/>
    <property type="match status" value="1"/>
</dbReference>
<feature type="compositionally biased region" description="Acidic residues" evidence="6">
    <location>
        <begin position="266"/>
        <end position="276"/>
    </location>
</feature>
<dbReference type="InterPro" id="IPR036390">
    <property type="entry name" value="WH_DNA-bd_sf"/>
</dbReference>
<sequence>MMVLSSSFLDTMPQRVPTGELSPAPEDYTAVFAADSFDLSLLPSTLQGVGLYKEAEFGFPWSPIKEESLVPHQEGIPWSPIKEEPLSEEEGDLGPIPDHKLLREVLKDTSFQKRYNLIPVSVGELGTGFRAEMEEVSMDLAQEEIQPVLSMAMEQLKTEIHSTCAVLGISREPSKWTVEEVETWLTWNLAQFSLPLTNLQFFKISGHTLAALSEQEFIQRAPECGGLLYAQLELWKAASMEETKVDVSGLLAETTTTRSGSSSGDPSDDEEDEEMTDASQASPKSSSGRGGGGSHIHLWQFLKELLASPALYGNCIRWLDRPAGVFKIEDSVRVARLWGKRKNRPAMNYDKLSRSIRQYYKKGIMKKTERSQRLVYQFCHPYSL</sequence>
<dbReference type="PRINTS" id="PR00454">
    <property type="entry name" value="ETSDOMAIN"/>
</dbReference>
<dbReference type="SUPFAM" id="SSF46785">
    <property type="entry name" value="Winged helix' DNA-binding domain"/>
    <property type="match status" value="1"/>
</dbReference>
<protein>
    <submittedName>
        <fullName evidence="10">DNA-binding protein D-ETS-4</fullName>
    </submittedName>
</protein>
<evidence type="ECO:0000256" key="5">
    <source>
        <dbReference type="RuleBase" id="RU004019"/>
    </source>
</evidence>
<dbReference type="EMBL" id="GBHO01026037">
    <property type="protein sequence ID" value="JAG17567.1"/>
    <property type="molecule type" value="Transcribed_RNA"/>
</dbReference>
<evidence type="ECO:0000256" key="2">
    <source>
        <dbReference type="ARBA" id="ARBA00005562"/>
    </source>
</evidence>
<dbReference type="PROSITE" id="PS00346">
    <property type="entry name" value="ETS_DOMAIN_2"/>
    <property type="match status" value="1"/>
</dbReference>
<dbReference type="InterPro" id="IPR036388">
    <property type="entry name" value="WH-like_DNA-bd_sf"/>
</dbReference>
<feature type="domain" description="ETS" evidence="7">
    <location>
        <begin position="296"/>
        <end position="379"/>
    </location>
</feature>
<dbReference type="AlphaFoldDB" id="A0A0A9XT72"/>
<name>A0A0A9XT72_LYGHE</name>
<dbReference type="GO" id="GO:0005634">
    <property type="term" value="C:nucleus"/>
    <property type="evidence" value="ECO:0007669"/>
    <property type="project" value="UniProtKB-SubCell"/>
</dbReference>
<dbReference type="InterPro" id="IPR046328">
    <property type="entry name" value="ETS_fam"/>
</dbReference>
<evidence type="ECO:0000313" key="10">
    <source>
        <dbReference type="EMBL" id="JAG23922.1"/>
    </source>
</evidence>
<dbReference type="GO" id="GO:0043565">
    <property type="term" value="F:sequence-specific DNA binding"/>
    <property type="evidence" value="ECO:0007669"/>
    <property type="project" value="InterPro"/>
</dbReference>
<dbReference type="GO" id="GO:0000981">
    <property type="term" value="F:DNA-binding transcription factor activity, RNA polymerase II-specific"/>
    <property type="evidence" value="ECO:0007669"/>
    <property type="project" value="TreeGrafter"/>
</dbReference>
<proteinExistence type="inferred from homology"/>
<gene>
    <name evidence="10" type="primary">Ets98B_0</name>
    <name evidence="12" type="synonym">Ets98B</name>
    <name evidence="9" type="synonym">Ets98B_1</name>
    <name evidence="10" type="ORF">CM83_84460</name>
    <name evidence="9" type="ORF">CM83_84461</name>
    <name evidence="12" type="ORF">g.66038</name>
</gene>
<reference evidence="10" key="1">
    <citation type="journal article" date="2014" name="PLoS ONE">
        <title>Transcriptome-Based Identification of ABC Transporters in the Western Tarnished Plant Bug Lygus hesperus.</title>
        <authorList>
            <person name="Hull J.J."/>
            <person name="Chaney K."/>
            <person name="Geib S.M."/>
            <person name="Fabrick J.A."/>
            <person name="Brent C.S."/>
            <person name="Walsh D."/>
            <person name="Lavine L.C."/>
        </authorList>
    </citation>
    <scope>NUCLEOTIDE SEQUENCE</scope>
</reference>
<evidence type="ECO:0000313" key="11">
    <source>
        <dbReference type="EMBL" id="JAG61396.1"/>
    </source>
</evidence>
<dbReference type="EMBL" id="GBHO01019682">
    <property type="protein sequence ID" value="JAG23922.1"/>
    <property type="molecule type" value="Transcribed_RNA"/>
</dbReference>
<dbReference type="FunFam" id="1.10.10.10:FF:000220">
    <property type="entry name" value="SAM pointed domain-containing Ets transcription factor"/>
    <property type="match status" value="1"/>
</dbReference>
<dbReference type="PANTHER" id="PTHR11849">
    <property type="entry name" value="ETS"/>
    <property type="match status" value="1"/>
</dbReference>
<reference evidence="12" key="4">
    <citation type="journal article" date="2016" name="Gigascience">
        <title>De novo construction of an expanded transcriptome assembly for the western tarnished plant bug, Lygus hesperus.</title>
        <authorList>
            <person name="Tassone E.E."/>
            <person name="Geib S.M."/>
            <person name="Hall B."/>
            <person name="Fabrick J.A."/>
            <person name="Brent C.S."/>
            <person name="Hull J.J."/>
        </authorList>
    </citation>
    <scope>NUCLEOTIDE SEQUENCE</scope>
</reference>
<dbReference type="SMART" id="SM00413">
    <property type="entry name" value="ETS"/>
    <property type="match status" value="1"/>
</dbReference>
<evidence type="ECO:0000313" key="12">
    <source>
        <dbReference type="EMBL" id="JAQ02303.1"/>
    </source>
</evidence>
<dbReference type="SMART" id="SM00251">
    <property type="entry name" value="SAM_PNT"/>
    <property type="match status" value="1"/>
</dbReference>
<reference evidence="11" key="3">
    <citation type="submission" date="2014-09" db="EMBL/GenBank/DDBJ databases">
        <authorList>
            <person name="Magalhaes I.L.F."/>
            <person name="Oliveira U."/>
            <person name="Santos F.R."/>
            <person name="Vidigal T.H.D.A."/>
            <person name="Brescovit A.D."/>
            <person name="Santos A.J."/>
        </authorList>
    </citation>
    <scope>NUCLEOTIDE SEQUENCE</scope>
</reference>
<keyword evidence="3 5" id="KW-0238">DNA-binding</keyword>
<dbReference type="PANTHER" id="PTHR11849:SF182">
    <property type="entry name" value="SAM POINTED DOMAIN-CONTAINING ETS TRANSCRIPTION FACTOR"/>
    <property type="match status" value="1"/>
</dbReference>
<dbReference type="EMBL" id="GDHC01016326">
    <property type="protein sequence ID" value="JAQ02303.1"/>
    <property type="molecule type" value="Transcribed_RNA"/>
</dbReference>
<dbReference type="InterPro" id="IPR013761">
    <property type="entry name" value="SAM/pointed_sf"/>
</dbReference>
<dbReference type="InterPro" id="IPR003118">
    <property type="entry name" value="Pointed_dom"/>
</dbReference>
<feature type="region of interest" description="Disordered" evidence="6">
    <location>
        <begin position="251"/>
        <end position="291"/>
    </location>
</feature>
<dbReference type="PROSITE" id="PS50061">
    <property type="entry name" value="ETS_DOMAIN_3"/>
    <property type="match status" value="1"/>
</dbReference>
<organism evidence="10">
    <name type="scientific">Lygus hesperus</name>
    <name type="common">Western plant bug</name>
    <dbReference type="NCBI Taxonomy" id="30085"/>
    <lineage>
        <taxon>Eukaryota</taxon>
        <taxon>Metazoa</taxon>
        <taxon>Ecdysozoa</taxon>
        <taxon>Arthropoda</taxon>
        <taxon>Hexapoda</taxon>
        <taxon>Insecta</taxon>
        <taxon>Pterygota</taxon>
        <taxon>Neoptera</taxon>
        <taxon>Paraneoptera</taxon>
        <taxon>Hemiptera</taxon>
        <taxon>Heteroptera</taxon>
        <taxon>Panheteroptera</taxon>
        <taxon>Cimicomorpha</taxon>
        <taxon>Miridae</taxon>
        <taxon>Mirini</taxon>
        <taxon>Lygus</taxon>
    </lineage>
</organism>
<dbReference type="Pfam" id="PF00178">
    <property type="entry name" value="Ets"/>
    <property type="match status" value="1"/>
</dbReference>
<dbReference type="EMBL" id="GBRD01004425">
    <property type="protein sequence ID" value="JAG61396.1"/>
    <property type="molecule type" value="Transcribed_RNA"/>
</dbReference>
<accession>A0A0A9XT72</accession>
<evidence type="ECO:0000256" key="6">
    <source>
        <dbReference type="SAM" id="MobiDB-lite"/>
    </source>
</evidence>
<dbReference type="PROSITE" id="PS51433">
    <property type="entry name" value="PNT"/>
    <property type="match status" value="1"/>
</dbReference>